<dbReference type="PROSITE" id="PS50110">
    <property type="entry name" value="RESPONSE_REGULATORY"/>
    <property type="match status" value="1"/>
</dbReference>
<dbReference type="GO" id="GO:0000160">
    <property type="term" value="P:phosphorelay signal transduction system"/>
    <property type="evidence" value="ECO:0007669"/>
    <property type="project" value="InterPro"/>
</dbReference>
<dbReference type="Proteomes" id="UP000031549">
    <property type="component" value="Unassembled WGS sequence"/>
</dbReference>
<dbReference type="SMART" id="SM00448">
    <property type="entry name" value="REC"/>
    <property type="match status" value="1"/>
</dbReference>
<sequence length="149" mass="17039">MSTRTILLVEDDPNDILLTQRAFRKANLAHASLQIVSDGDSAVFYLSGEGKYSDRDRYPLPVLILLDLKLPRRSGHEILSWLRQQPEIKRLPVIMLTSSKENMDINQAYDLGANSYLVKPVGLTALIEVVQTLNLYWLLLNEQPEIRMF</sequence>
<dbReference type="AlphaFoldDB" id="A0A846HH68"/>
<accession>A0A846HH68</accession>
<gene>
    <name evidence="3" type="ORF">PI95_025195</name>
</gene>
<dbReference type="PANTHER" id="PTHR44520:SF1">
    <property type="entry name" value="TWO-COMPONENT SYSTEM REGULATORY PROTEIN"/>
    <property type="match status" value="1"/>
</dbReference>
<evidence type="ECO:0000313" key="4">
    <source>
        <dbReference type="Proteomes" id="UP000031549"/>
    </source>
</evidence>
<proteinExistence type="predicted"/>
<protein>
    <submittedName>
        <fullName evidence="3">Response regulator</fullName>
    </submittedName>
</protein>
<keyword evidence="1" id="KW-0597">Phosphoprotein</keyword>
<keyword evidence="4" id="KW-1185">Reference proteome</keyword>
<dbReference type="EMBL" id="JTCM02000081">
    <property type="protein sequence ID" value="NEU75761.1"/>
    <property type="molecule type" value="Genomic_DNA"/>
</dbReference>
<dbReference type="Gene3D" id="3.40.50.2300">
    <property type="match status" value="1"/>
</dbReference>
<dbReference type="RefSeq" id="WP_039753807.1">
    <property type="nucleotide sequence ID" value="NZ_JTCM02000081.1"/>
</dbReference>
<comment type="caution">
    <text evidence="3">The sequence shown here is derived from an EMBL/GenBank/DDBJ whole genome shotgun (WGS) entry which is preliminary data.</text>
</comment>
<dbReference type="InterPro" id="IPR001789">
    <property type="entry name" value="Sig_transdc_resp-reg_receiver"/>
</dbReference>
<evidence type="ECO:0000256" key="1">
    <source>
        <dbReference type="PROSITE-ProRule" id="PRU00169"/>
    </source>
</evidence>
<feature type="modified residue" description="4-aspartylphosphate" evidence="1">
    <location>
        <position position="67"/>
    </location>
</feature>
<organism evidence="3 4">
    <name type="scientific">Hassallia byssoidea VB512170</name>
    <dbReference type="NCBI Taxonomy" id="1304833"/>
    <lineage>
        <taxon>Bacteria</taxon>
        <taxon>Bacillati</taxon>
        <taxon>Cyanobacteriota</taxon>
        <taxon>Cyanophyceae</taxon>
        <taxon>Nostocales</taxon>
        <taxon>Tolypothrichaceae</taxon>
        <taxon>Hassallia</taxon>
    </lineage>
</organism>
<evidence type="ECO:0000259" key="2">
    <source>
        <dbReference type="PROSITE" id="PS50110"/>
    </source>
</evidence>
<feature type="domain" description="Response regulatory" evidence="2">
    <location>
        <begin position="5"/>
        <end position="134"/>
    </location>
</feature>
<dbReference type="SUPFAM" id="SSF52172">
    <property type="entry name" value="CheY-like"/>
    <property type="match status" value="1"/>
</dbReference>
<dbReference type="CDD" id="cd17557">
    <property type="entry name" value="REC_Rcp-like"/>
    <property type="match status" value="1"/>
</dbReference>
<dbReference type="Pfam" id="PF00072">
    <property type="entry name" value="Response_reg"/>
    <property type="match status" value="1"/>
</dbReference>
<name>A0A846HH68_9CYAN</name>
<dbReference type="InterPro" id="IPR052893">
    <property type="entry name" value="TCS_response_regulator"/>
</dbReference>
<evidence type="ECO:0000313" key="3">
    <source>
        <dbReference type="EMBL" id="NEU75761.1"/>
    </source>
</evidence>
<dbReference type="InterPro" id="IPR011006">
    <property type="entry name" value="CheY-like_superfamily"/>
</dbReference>
<reference evidence="3 4" key="1">
    <citation type="journal article" date="2015" name="Genome Announc.">
        <title>Draft Genome Sequence of Cyanobacterium Hassallia byssoidea Strain VB512170, Isolated from Monuments in India.</title>
        <authorList>
            <person name="Singh D."/>
            <person name="Chandrababunaidu M.M."/>
            <person name="Panda A."/>
            <person name="Sen D."/>
            <person name="Bhattacharyya S."/>
            <person name="Adhikary S.P."/>
            <person name="Tripathy S."/>
        </authorList>
    </citation>
    <scope>NUCLEOTIDE SEQUENCE [LARGE SCALE GENOMIC DNA]</scope>
    <source>
        <strain evidence="3 4">VB512170</strain>
    </source>
</reference>
<dbReference type="PANTHER" id="PTHR44520">
    <property type="entry name" value="RESPONSE REGULATOR RCP1-RELATED"/>
    <property type="match status" value="1"/>
</dbReference>